<proteinExistence type="predicted"/>
<dbReference type="EMBL" id="CP000089">
    <property type="protein sequence ID" value="AAZ47178.1"/>
    <property type="molecule type" value="Genomic_DNA"/>
</dbReference>
<dbReference type="AlphaFoldDB" id="Q47DA3"/>
<dbReference type="eggNOG" id="ENOG502ZJCK">
    <property type="taxonomic scope" value="Bacteria"/>
</dbReference>
<feature type="region of interest" description="Disordered" evidence="1">
    <location>
        <begin position="1"/>
        <end position="22"/>
    </location>
</feature>
<gene>
    <name evidence="2" type="ordered locus">Daro_2443</name>
</gene>
<accession>Q47DA3</accession>
<evidence type="ECO:0000313" key="2">
    <source>
        <dbReference type="EMBL" id="AAZ47178.1"/>
    </source>
</evidence>
<protein>
    <submittedName>
        <fullName evidence="2">Uncharacterized protein</fullName>
    </submittedName>
</protein>
<sequence>MDNETKRLHMSTSDSDKQKQRRRNILKAATAVPAIFTLPTGAALAQTSLTCVDKSKAFAAQTPPMGVTTAADTWVRFSVAKYKIKLKDSSKVLGFSLNNQWYSVTGAANTIANVSLNRDTTYTPVLQTGGYFLLVDQSKYQNQPNSPQSFVFLGSENQVTSPVAGNSCWNSVTPNKQISSTVLN</sequence>
<evidence type="ECO:0000256" key="1">
    <source>
        <dbReference type="SAM" id="MobiDB-lite"/>
    </source>
</evidence>
<dbReference type="KEGG" id="dar:Daro_2443"/>
<dbReference type="STRING" id="159087.Daro_2443"/>
<name>Q47DA3_DECAR</name>
<reference evidence="2" key="1">
    <citation type="submission" date="2005-08" db="EMBL/GenBank/DDBJ databases">
        <title>Complete sequence of Dechloromonas aromatica RCB.</title>
        <authorList>
            <person name="Salinero K.K."/>
            <person name="Copeland A."/>
            <person name="Lucas S."/>
            <person name="Lapidus A."/>
            <person name="Barry K."/>
            <person name="Detter J.C."/>
            <person name="Glavina T."/>
            <person name="Hammon N."/>
            <person name="Israni S."/>
            <person name="Pitluck S."/>
            <person name="Di Bartolo G."/>
            <person name="Trong S."/>
            <person name="Schmutz J."/>
            <person name="Larimer F."/>
            <person name="Land M."/>
            <person name="Ivanova N."/>
            <person name="Richardson P."/>
        </authorList>
    </citation>
    <scope>NUCLEOTIDE SEQUENCE</scope>
    <source>
        <strain evidence="2">RCB</strain>
    </source>
</reference>
<organism evidence="2">
    <name type="scientific">Dechloromonas aromatica (strain RCB)</name>
    <dbReference type="NCBI Taxonomy" id="159087"/>
    <lineage>
        <taxon>Bacteria</taxon>
        <taxon>Pseudomonadati</taxon>
        <taxon>Pseudomonadota</taxon>
        <taxon>Betaproteobacteria</taxon>
        <taxon>Rhodocyclales</taxon>
        <taxon>Azonexaceae</taxon>
        <taxon>Dechloromonas</taxon>
    </lineage>
</organism>
<dbReference type="HOGENOM" id="CLU_1465928_0_0_4"/>